<evidence type="ECO:0000313" key="2">
    <source>
        <dbReference type="Proteomes" id="UP001139264"/>
    </source>
</evidence>
<dbReference type="EMBL" id="JAJFZP010000011">
    <property type="protein sequence ID" value="MCC3270366.1"/>
    <property type="molecule type" value="Genomic_DNA"/>
</dbReference>
<accession>A0A9X1M354</accession>
<gene>
    <name evidence="1" type="ORF">LJ751_13560</name>
</gene>
<dbReference type="AlphaFoldDB" id="A0A9X1M354"/>
<protein>
    <submittedName>
        <fullName evidence="1">Uncharacterized protein</fullName>
    </submittedName>
</protein>
<sequence length="663" mass="72799">MGLFESLANECVPEELTVESISAYGDRILRQSAAENWDEEASKLSSAPLPELIALAEACVRNGKAESLPLVRLAMRELTETAWNLVFTDASDVFLNCPGILAAEGDRVLRKLLERFESLRNTGSGFQAYNYLETATRIALAGAARELRVVDVLLDLTTDDSPELLERVPRLLGIADEVWGQSRSRNVLLLLTDVEETRGAALFELGLAELRDSLSASNHVDVRTHLTAGRDNFLAAERVVESQDDASMYRRVLDAVLSFGSVDAVNRVNEAVDALSLVVDRRAALMTGLGVRDWLQSRGRAEVEWFSVARMLKECVQDLHRASWLQPAQAMERVLSAYRADRSITVLNSASGLRMVIQPVIHAAFIRREGLLAHLEDLASEPTTEETASAVLREFLTAVRNESPDEGGDCLGKALEIAPNLTMGLGVSSAPAIVHLVEQQPDLAAQLERDYAERRLASQLATDPLIDDLLASTRIALSDSPDFNGKTEIEFLGLAELIFQFMASRADIGRRTLGPRTEYLYPHPAGKTYTENYLQRDLGEFLQGTPLRPGVRFEESDVGSGRADLTVSTYLNRFSIEIKREIEDAGRESIRRKYSAQAAGYAVSSAGLGVLMVLDLTSHGNGVPSVRDSVWVEKVSIPSGADRFLLVGVVRGNRPTPSRLRVL</sequence>
<proteinExistence type="predicted"/>
<reference evidence="1" key="1">
    <citation type="submission" date="2021-10" db="EMBL/GenBank/DDBJ databases">
        <title>Novel species in genus Arthrobacter.</title>
        <authorList>
            <person name="Liu Y."/>
        </authorList>
    </citation>
    <scope>NUCLEOTIDE SEQUENCE</scope>
    <source>
        <strain evidence="1">Zg-Y809</strain>
    </source>
</reference>
<dbReference type="RefSeq" id="WP_227908620.1">
    <property type="nucleotide sequence ID" value="NZ_CP095461.1"/>
</dbReference>
<organism evidence="1 2">
    <name type="scientific">Arthrobacter gengyunqii</name>
    <dbReference type="NCBI Taxonomy" id="2886940"/>
    <lineage>
        <taxon>Bacteria</taxon>
        <taxon>Bacillati</taxon>
        <taxon>Actinomycetota</taxon>
        <taxon>Actinomycetes</taxon>
        <taxon>Micrococcales</taxon>
        <taxon>Micrococcaceae</taxon>
        <taxon>Arthrobacter</taxon>
    </lineage>
</organism>
<evidence type="ECO:0000313" key="1">
    <source>
        <dbReference type="EMBL" id="MCC3270366.1"/>
    </source>
</evidence>
<dbReference type="Proteomes" id="UP001139264">
    <property type="component" value="Unassembled WGS sequence"/>
</dbReference>
<comment type="caution">
    <text evidence="1">The sequence shown here is derived from an EMBL/GenBank/DDBJ whole genome shotgun (WGS) entry which is preliminary data.</text>
</comment>
<name>A0A9X1M354_9MICC</name>